<feature type="domain" description="HTH hxlR-type" evidence="4">
    <location>
        <begin position="7"/>
        <end position="106"/>
    </location>
</feature>
<dbReference type="SUPFAM" id="SSF46785">
    <property type="entry name" value="Winged helix' DNA-binding domain"/>
    <property type="match status" value="1"/>
</dbReference>
<sequence length="119" mass="13565">MKFELNSENVLRCLDMIGGKWKPAILAAIHHDANRFGAMRKAIPSITKQMLTQQLRELERDGLIDREIFPEIPPRVEYTLTKYGKTALPVVQAMQDWGEADLAKPDASAKDRDQFMLPL</sequence>
<proteinExistence type="predicted"/>
<dbReference type="GO" id="GO:0003677">
    <property type="term" value="F:DNA binding"/>
    <property type="evidence" value="ECO:0007669"/>
    <property type="project" value="UniProtKB-KW"/>
</dbReference>
<dbReference type="PANTHER" id="PTHR33204">
    <property type="entry name" value="TRANSCRIPTIONAL REGULATOR, MARR FAMILY"/>
    <property type="match status" value="1"/>
</dbReference>
<dbReference type="EMBL" id="CYUE01000021">
    <property type="protein sequence ID" value="CUK27173.1"/>
    <property type="molecule type" value="Genomic_DNA"/>
</dbReference>
<keyword evidence="3" id="KW-0804">Transcription</keyword>
<evidence type="ECO:0000259" key="4">
    <source>
        <dbReference type="PROSITE" id="PS51118"/>
    </source>
</evidence>
<reference evidence="6" key="1">
    <citation type="submission" date="2015-09" db="EMBL/GenBank/DDBJ databases">
        <authorList>
            <person name="Rodrigo-Torres Lidia"/>
            <person name="Arahal R.David."/>
        </authorList>
    </citation>
    <scope>NUCLEOTIDE SEQUENCE [LARGE SCALE GENOMIC DNA]</scope>
    <source>
        <strain evidence="6">CECT 5114</strain>
    </source>
</reference>
<keyword evidence="1" id="KW-0805">Transcription regulation</keyword>
<name>A0A0P1IUC7_9RHOB</name>
<evidence type="ECO:0000256" key="1">
    <source>
        <dbReference type="ARBA" id="ARBA00023015"/>
    </source>
</evidence>
<dbReference type="InterPro" id="IPR036390">
    <property type="entry name" value="WH_DNA-bd_sf"/>
</dbReference>
<dbReference type="RefSeq" id="WP_220387215.1">
    <property type="nucleotide sequence ID" value="NZ_CYTO01000024.1"/>
</dbReference>
<dbReference type="STRING" id="1715691.TA5113_03008"/>
<dbReference type="PROSITE" id="PS51118">
    <property type="entry name" value="HTH_HXLR"/>
    <property type="match status" value="1"/>
</dbReference>
<dbReference type="PANTHER" id="PTHR33204:SF29">
    <property type="entry name" value="TRANSCRIPTIONAL REGULATOR"/>
    <property type="match status" value="1"/>
</dbReference>
<dbReference type="AlphaFoldDB" id="A0A0P1IUC7"/>
<organism evidence="5 6">
    <name type="scientific">Cognatishimia activa</name>
    <dbReference type="NCBI Taxonomy" id="1715691"/>
    <lineage>
        <taxon>Bacteria</taxon>
        <taxon>Pseudomonadati</taxon>
        <taxon>Pseudomonadota</taxon>
        <taxon>Alphaproteobacteria</taxon>
        <taxon>Rhodobacterales</taxon>
        <taxon>Paracoccaceae</taxon>
        <taxon>Cognatishimia</taxon>
    </lineage>
</organism>
<dbReference type="Gene3D" id="1.10.10.10">
    <property type="entry name" value="Winged helix-like DNA-binding domain superfamily/Winged helix DNA-binding domain"/>
    <property type="match status" value="1"/>
</dbReference>
<keyword evidence="2" id="KW-0238">DNA-binding</keyword>
<evidence type="ECO:0000256" key="3">
    <source>
        <dbReference type="ARBA" id="ARBA00023163"/>
    </source>
</evidence>
<dbReference type="Proteomes" id="UP000051184">
    <property type="component" value="Unassembled WGS sequence"/>
</dbReference>
<dbReference type="InterPro" id="IPR036388">
    <property type="entry name" value="WH-like_DNA-bd_sf"/>
</dbReference>
<evidence type="ECO:0000256" key="2">
    <source>
        <dbReference type="ARBA" id="ARBA00023125"/>
    </source>
</evidence>
<evidence type="ECO:0000313" key="6">
    <source>
        <dbReference type="Proteomes" id="UP000051184"/>
    </source>
</evidence>
<protein>
    <submittedName>
        <fullName evidence="5">Putative HTH-type transcriptional regulator YybR</fullName>
    </submittedName>
</protein>
<keyword evidence="6" id="KW-1185">Reference proteome</keyword>
<dbReference type="Pfam" id="PF01638">
    <property type="entry name" value="HxlR"/>
    <property type="match status" value="1"/>
</dbReference>
<evidence type="ECO:0000313" key="5">
    <source>
        <dbReference type="EMBL" id="CUK27173.1"/>
    </source>
</evidence>
<gene>
    <name evidence="5" type="primary">yybR</name>
    <name evidence="5" type="ORF">TA5114_02995</name>
</gene>
<dbReference type="InterPro" id="IPR002577">
    <property type="entry name" value="HTH_HxlR"/>
</dbReference>
<accession>A0A0P1IUC7</accession>